<gene>
    <name evidence="2" type="primary">ND6</name>
</gene>
<reference evidence="2" key="1">
    <citation type="journal article" date="2016" name="Zool. Scr.">
        <title>Mitogenomic phylogeny of Acanthocephala reveals novel Class relationships.</title>
        <authorList>
            <person name="Gazi M."/>
            <person name="Kim J."/>
            <person name="Garcia-Varela M."/>
            <person name="Park C."/>
            <person name="Littlewood D.J."/>
            <person name="Park J.-K."/>
        </authorList>
    </citation>
    <scope>NUCLEOTIDE SEQUENCE</scope>
</reference>
<proteinExistence type="predicted"/>
<name>A0A140DJ61_9BILA</name>
<accession>A0A140DJ61</accession>
<feature type="transmembrane region" description="Helical" evidence="1">
    <location>
        <begin position="20"/>
        <end position="38"/>
    </location>
</feature>
<keyword evidence="2" id="KW-0496">Mitochondrion</keyword>
<evidence type="ECO:0000256" key="1">
    <source>
        <dbReference type="SAM" id="Phobius"/>
    </source>
</evidence>
<organism evidence="2">
    <name type="scientific">Centrorhynchus aluconis</name>
    <dbReference type="NCBI Taxonomy" id="1795424"/>
    <lineage>
        <taxon>Eukaryota</taxon>
        <taxon>Metazoa</taxon>
        <taxon>Spiralia</taxon>
        <taxon>Lophotrochozoa</taxon>
        <taxon>Acanthocephala</taxon>
        <taxon>Palaeacanthocephala</taxon>
        <taxon>Polymorphida</taxon>
        <taxon>Centrorhynchidae</taxon>
        <taxon>Centrorhynchus</taxon>
    </lineage>
</organism>
<feature type="transmembrane region" description="Helical" evidence="1">
    <location>
        <begin position="102"/>
        <end position="126"/>
    </location>
</feature>
<geneLocation type="mitochondrion" evidence="2"/>
<sequence length="142" mass="14929">VVVLSWILVSGLVESLVSGLWMAIWVLGLIAIGVMMLWGAGVCWLILALVYLGGVFILMVYISGSDFSAVKEGGGGWLVAISVLLACVLVSVGVIEEQSDLGLGVLEGGGLLLALLTAPILLWVMVNVNWVLYGHSGTFRSL</sequence>
<feature type="transmembrane region" description="Helical" evidence="1">
    <location>
        <begin position="45"/>
        <end position="64"/>
    </location>
</feature>
<feature type="transmembrane region" description="Helical" evidence="1">
    <location>
        <begin position="76"/>
        <end position="95"/>
    </location>
</feature>
<keyword evidence="1" id="KW-0812">Transmembrane</keyword>
<keyword evidence="1" id="KW-0472">Membrane</keyword>
<protein>
    <submittedName>
        <fullName evidence="2">NADH dehydrogenase subunit 6</fullName>
    </submittedName>
</protein>
<keyword evidence="1" id="KW-1133">Transmembrane helix</keyword>
<evidence type="ECO:0000313" key="2">
    <source>
        <dbReference type="EMBL" id="AMK47815.1"/>
    </source>
</evidence>
<feature type="non-terminal residue" evidence="2">
    <location>
        <position position="1"/>
    </location>
</feature>
<dbReference type="AlphaFoldDB" id="A0A140DJ61"/>
<dbReference type="EMBL" id="KT592357">
    <property type="protein sequence ID" value="AMK47815.1"/>
    <property type="molecule type" value="Genomic_DNA"/>
</dbReference>